<organism evidence="2 3">
    <name type="scientific">Viridothelium virens</name>
    <name type="common">Speckled blister lichen</name>
    <name type="synonym">Trypethelium virens</name>
    <dbReference type="NCBI Taxonomy" id="1048519"/>
    <lineage>
        <taxon>Eukaryota</taxon>
        <taxon>Fungi</taxon>
        <taxon>Dikarya</taxon>
        <taxon>Ascomycota</taxon>
        <taxon>Pezizomycotina</taxon>
        <taxon>Dothideomycetes</taxon>
        <taxon>Dothideomycetes incertae sedis</taxon>
        <taxon>Trypetheliales</taxon>
        <taxon>Trypetheliaceae</taxon>
        <taxon>Viridothelium</taxon>
    </lineage>
</organism>
<evidence type="ECO:0000313" key="3">
    <source>
        <dbReference type="Proteomes" id="UP000800092"/>
    </source>
</evidence>
<name>A0A6A6HMS7_VIRVR</name>
<dbReference type="OrthoDB" id="10653972at2759"/>
<accession>A0A6A6HMS7</accession>
<gene>
    <name evidence="2" type="ORF">EV356DRAFT_515389</name>
</gene>
<dbReference type="EMBL" id="ML991773">
    <property type="protein sequence ID" value="KAF2239159.1"/>
    <property type="molecule type" value="Genomic_DNA"/>
</dbReference>
<dbReference type="AlphaFoldDB" id="A0A6A6HMS7"/>
<keyword evidence="3" id="KW-1185">Reference proteome</keyword>
<evidence type="ECO:0000313" key="2">
    <source>
        <dbReference type="EMBL" id="KAF2239159.1"/>
    </source>
</evidence>
<proteinExistence type="predicted"/>
<dbReference type="Proteomes" id="UP000800092">
    <property type="component" value="Unassembled WGS sequence"/>
</dbReference>
<feature type="region of interest" description="Disordered" evidence="1">
    <location>
        <begin position="187"/>
        <end position="216"/>
    </location>
</feature>
<sequence length="244" mass="26511">MLLDISQNALPQYALQGSGLNVACSLADELDTKLLALLLVTKQASFPDDLRGYKLQVYNWAHDVRNRLHFISLAALHAGNTGALEEFSSIYGECQSFRTVMCDDPASFMFPDVLVAVQGLANTMDQAITKTTESSAAPVADHTQGTVEMWAQNQTQGGDVLIDGAVPTNKTDLILLEAVEKILSLRQGDSLPSPSSSEMMGGPTDNEHTTNTPSTWKGNVKMYFDFEPPQPIPEPITPAEFATY</sequence>
<evidence type="ECO:0000256" key="1">
    <source>
        <dbReference type="SAM" id="MobiDB-lite"/>
    </source>
</evidence>
<protein>
    <submittedName>
        <fullName evidence="2">Uncharacterized protein</fullName>
    </submittedName>
</protein>
<reference evidence="2" key="1">
    <citation type="journal article" date="2020" name="Stud. Mycol.">
        <title>101 Dothideomycetes genomes: a test case for predicting lifestyles and emergence of pathogens.</title>
        <authorList>
            <person name="Haridas S."/>
            <person name="Albert R."/>
            <person name="Binder M."/>
            <person name="Bloem J."/>
            <person name="Labutti K."/>
            <person name="Salamov A."/>
            <person name="Andreopoulos B."/>
            <person name="Baker S."/>
            <person name="Barry K."/>
            <person name="Bills G."/>
            <person name="Bluhm B."/>
            <person name="Cannon C."/>
            <person name="Castanera R."/>
            <person name="Culley D."/>
            <person name="Daum C."/>
            <person name="Ezra D."/>
            <person name="Gonzalez J."/>
            <person name="Henrissat B."/>
            <person name="Kuo A."/>
            <person name="Liang C."/>
            <person name="Lipzen A."/>
            <person name="Lutzoni F."/>
            <person name="Magnuson J."/>
            <person name="Mondo S."/>
            <person name="Nolan M."/>
            <person name="Ohm R."/>
            <person name="Pangilinan J."/>
            <person name="Park H.-J."/>
            <person name="Ramirez L."/>
            <person name="Alfaro M."/>
            <person name="Sun H."/>
            <person name="Tritt A."/>
            <person name="Yoshinaga Y."/>
            <person name="Zwiers L.-H."/>
            <person name="Turgeon B."/>
            <person name="Goodwin S."/>
            <person name="Spatafora J."/>
            <person name="Crous P."/>
            <person name="Grigoriev I."/>
        </authorList>
    </citation>
    <scope>NUCLEOTIDE SEQUENCE</scope>
    <source>
        <strain evidence="2">Tuck. ex Michener</strain>
    </source>
</reference>